<keyword evidence="4" id="KW-1185">Reference proteome</keyword>
<name>A0A6A7AXQ7_9PLEO</name>
<keyword evidence="1" id="KW-0040">ANK repeat</keyword>
<dbReference type="AlphaFoldDB" id="A0A6A7AXQ7"/>
<dbReference type="Pfam" id="PF12796">
    <property type="entry name" value="Ank_2"/>
    <property type="match status" value="1"/>
</dbReference>
<dbReference type="PROSITE" id="PS50088">
    <property type="entry name" value="ANK_REPEAT"/>
    <property type="match status" value="2"/>
</dbReference>
<dbReference type="Proteomes" id="UP000799423">
    <property type="component" value="Unassembled WGS sequence"/>
</dbReference>
<dbReference type="OrthoDB" id="194358at2759"/>
<evidence type="ECO:0000256" key="1">
    <source>
        <dbReference type="PROSITE-ProRule" id="PRU00023"/>
    </source>
</evidence>
<dbReference type="PANTHER" id="PTHR24133">
    <property type="entry name" value="ANKYRIN DOMAIN-CONTAINING"/>
    <property type="match status" value="1"/>
</dbReference>
<evidence type="ECO:0000313" key="3">
    <source>
        <dbReference type="EMBL" id="KAF2848061.1"/>
    </source>
</evidence>
<evidence type="ECO:0000313" key="4">
    <source>
        <dbReference type="Proteomes" id="UP000799423"/>
    </source>
</evidence>
<accession>A0A6A7AXQ7</accession>
<dbReference type="Gene3D" id="1.25.40.20">
    <property type="entry name" value="Ankyrin repeat-containing domain"/>
    <property type="match status" value="2"/>
</dbReference>
<feature type="region of interest" description="Disordered" evidence="2">
    <location>
        <begin position="531"/>
        <end position="573"/>
    </location>
</feature>
<dbReference type="PANTHER" id="PTHR24133:SF40">
    <property type="entry name" value="ANKYRIN REPEAT DOMAIN 44"/>
    <property type="match status" value="1"/>
</dbReference>
<feature type="repeat" description="ANK" evidence="1">
    <location>
        <begin position="709"/>
        <end position="735"/>
    </location>
</feature>
<proteinExistence type="predicted"/>
<dbReference type="PROSITE" id="PS50297">
    <property type="entry name" value="ANK_REP_REGION"/>
    <property type="match status" value="2"/>
</dbReference>
<protein>
    <submittedName>
        <fullName evidence="3">Uncharacterized protein</fullName>
    </submittedName>
</protein>
<dbReference type="InterPro" id="IPR052391">
    <property type="entry name" value="E3_Ligase-Neurotoxin"/>
</dbReference>
<dbReference type="EMBL" id="MU006320">
    <property type="protein sequence ID" value="KAF2848061.1"/>
    <property type="molecule type" value="Genomic_DNA"/>
</dbReference>
<reference evidence="3" key="1">
    <citation type="submission" date="2020-01" db="EMBL/GenBank/DDBJ databases">
        <authorList>
            <consortium name="DOE Joint Genome Institute"/>
            <person name="Haridas S."/>
            <person name="Albert R."/>
            <person name="Binder M."/>
            <person name="Bloem J."/>
            <person name="Labutti K."/>
            <person name="Salamov A."/>
            <person name="Andreopoulos B."/>
            <person name="Baker S.E."/>
            <person name="Barry K."/>
            <person name="Bills G."/>
            <person name="Bluhm B.H."/>
            <person name="Cannon C."/>
            <person name="Castanera R."/>
            <person name="Culley D.E."/>
            <person name="Daum C."/>
            <person name="Ezra D."/>
            <person name="Gonzalez J.B."/>
            <person name="Henrissat B."/>
            <person name="Kuo A."/>
            <person name="Liang C."/>
            <person name="Lipzen A."/>
            <person name="Lutzoni F."/>
            <person name="Magnuson J."/>
            <person name="Mondo S."/>
            <person name="Nolan M."/>
            <person name="Ohm R."/>
            <person name="Pangilinan J."/>
            <person name="Park H.-J."/>
            <person name="Ramirez L."/>
            <person name="Alfaro M."/>
            <person name="Sun H."/>
            <person name="Tritt A."/>
            <person name="Yoshinaga Y."/>
            <person name="Zwiers L.-H."/>
            <person name="Turgeon B.G."/>
            <person name="Goodwin S.B."/>
            <person name="Spatafora J.W."/>
            <person name="Crous P.W."/>
            <person name="Grigoriev I.V."/>
        </authorList>
    </citation>
    <scope>NUCLEOTIDE SEQUENCE</scope>
    <source>
        <strain evidence="3">IPT5</strain>
    </source>
</reference>
<dbReference type="SMART" id="SM00248">
    <property type="entry name" value="ANK"/>
    <property type="match status" value="4"/>
</dbReference>
<feature type="compositionally biased region" description="Polar residues" evidence="2">
    <location>
        <begin position="215"/>
        <end position="228"/>
    </location>
</feature>
<evidence type="ECO:0000256" key="2">
    <source>
        <dbReference type="SAM" id="MobiDB-lite"/>
    </source>
</evidence>
<feature type="repeat" description="ANK" evidence="1">
    <location>
        <begin position="673"/>
        <end position="705"/>
    </location>
</feature>
<dbReference type="InterPro" id="IPR002110">
    <property type="entry name" value="Ankyrin_rpt"/>
</dbReference>
<organism evidence="3 4">
    <name type="scientific">Plenodomus tracheiphilus IPT5</name>
    <dbReference type="NCBI Taxonomy" id="1408161"/>
    <lineage>
        <taxon>Eukaryota</taxon>
        <taxon>Fungi</taxon>
        <taxon>Dikarya</taxon>
        <taxon>Ascomycota</taxon>
        <taxon>Pezizomycotina</taxon>
        <taxon>Dothideomycetes</taxon>
        <taxon>Pleosporomycetidae</taxon>
        <taxon>Pleosporales</taxon>
        <taxon>Pleosporineae</taxon>
        <taxon>Leptosphaeriaceae</taxon>
        <taxon>Plenodomus</taxon>
    </lineage>
</organism>
<sequence length="883" mass="97366">MFARTSIIVESTATLLSLSRTAWKLGLSLSKLSQHVEFLDTIVSDLAAEAKALSVACDFLYCRLKELAEGSTVMPTGFRGCDTEIWDCLTSQLSIIGDITVELDHFVKSNARLDSPDVQRLQYLTRPGTQRNVILALQTKISRHSDDLTMTLLLINLVSNAADRHRDPRQKSDQLKRLRTMTTKLETAITDNPKSRISCIETRLIGCAHESIKQVSSKQGDVAGTTSMEKGQKEQGSSSKSGNWLNVLETLQMDRLQLANSTTPTLTTPRVSMYGKHTMMTSPRISTATKTDVGVREDIQLEDDFDAELAKAALDTGIEAFNAQEWKEADSLIQEAVRALLQLSQKQRAFCDLFSLHYRLAVCSYYTCESQDAEQGLRSLTLAMPGTDVQRLYIYHAMHLLSQLCIRTGQTNRARLECEKALQGRRRISGKQSQEAMESIALMAHIYVLLDNRARAKSCLAMIPVAQRDHVLETVEASLGGVVEHLDYASLLTQVSFDDSVSVASRGRRRLSLVSNESRATSGAASVKLLASPLGMRRQDSSHEPTDTIGASSTLSHRQSATRTTSPKIPQPSLVQRAMMEEDPPVWGTPVASADDEKKTQDTKPVIISPVDTHPTVHKGTLSREEILQRIGCQPRDKIEEAVCVGDLVTLTALLKKRKTSWRSSVRKHGRSERVTALHFAALFGELQIARLLIDAKFDVNEVPFGYSSSLTPLHFAIGAHQVDIVALLLLKGASPCEGECWTTLAKQLLSRAWLVKTTSEADRGDISTRILAIFTLLLKYGWDVNEPLGPNHDTMLHQAVGFWTGSYKWDLDVRIAVTEFLCGRGADPKMKNVEGKSPLDVAFASGQRDLIGILEGSASRKILKGPCSTAVELPGHVYDGDI</sequence>
<dbReference type="InterPro" id="IPR036770">
    <property type="entry name" value="Ankyrin_rpt-contain_sf"/>
</dbReference>
<dbReference type="SUPFAM" id="SSF48403">
    <property type="entry name" value="Ankyrin repeat"/>
    <property type="match status" value="1"/>
</dbReference>
<feature type="region of interest" description="Disordered" evidence="2">
    <location>
        <begin position="215"/>
        <end position="243"/>
    </location>
</feature>
<feature type="compositionally biased region" description="Basic and acidic residues" evidence="2">
    <location>
        <begin position="537"/>
        <end position="546"/>
    </location>
</feature>
<gene>
    <name evidence="3" type="ORF">T440DRAFT_481142</name>
</gene>
<feature type="compositionally biased region" description="Polar residues" evidence="2">
    <location>
        <begin position="549"/>
        <end position="568"/>
    </location>
</feature>